<dbReference type="InterPro" id="IPR000523">
    <property type="entry name" value="Mg_chelatse_chII-like_cat_dom"/>
</dbReference>
<dbReference type="InterPro" id="IPR025158">
    <property type="entry name" value="Mg_chelat-rel_C"/>
</dbReference>
<accession>U2LNY7</accession>
<dbReference type="eggNOG" id="COG0606">
    <property type="taxonomic scope" value="Bacteria"/>
</dbReference>
<dbReference type="InterPro" id="IPR045006">
    <property type="entry name" value="CHLI-like"/>
</dbReference>
<dbReference type="Pfam" id="PF01078">
    <property type="entry name" value="Mg_chelatase"/>
    <property type="match status" value="1"/>
</dbReference>
<evidence type="ECO:0000259" key="2">
    <source>
        <dbReference type="SMART" id="SM00382"/>
    </source>
</evidence>
<dbReference type="Proteomes" id="UP000016662">
    <property type="component" value="Unassembled WGS sequence"/>
</dbReference>
<dbReference type="InterPro" id="IPR020568">
    <property type="entry name" value="Ribosomal_Su5_D2-typ_SF"/>
</dbReference>
<comment type="caution">
    <text evidence="3">The sequence shown here is derived from an EMBL/GenBank/DDBJ whole genome shotgun (WGS) entry which is preliminary data.</text>
</comment>
<organism evidence="3 4">
    <name type="scientific">Ruminococcus callidus ATCC 27760</name>
    <dbReference type="NCBI Taxonomy" id="411473"/>
    <lineage>
        <taxon>Bacteria</taxon>
        <taxon>Bacillati</taxon>
        <taxon>Bacillota</taxon>
        <taxon>Clostridia</taxon>
        <taxon>Eubacteriales</taxon>
        <taxon>Oscillospiraceae</taxon>
        <taxon>Ruminococcus</taxon>
    </lineage>
</organism>
<dbReference type="PANTHER" id="PTHR32039">
    <property type="entry name" value="MAGNESIUM-CHELATASE SUBUNIT CHLI"/>
    <property type="match status" value="1"/>
</dbReference>
<dbReference type="EMBL" id="AWVF01000324">
    <property type="protein sequence ID" value="ERJ91214.1"/>
    <property type="molecule type" value="Genomic_DNA"/>
</dbReference>
<dbReference type="PATRIC" id="fig|411473.3.peg.2214"/>
<evidence type="ECO:0000313" key="3">
    <source>
        <dbReference type="EMBL" id="ERJ91214.1"/>
    </source>
</evidence>
<dbReference type="OrthoDB" id="9813147at2"/>
<dbReference type="InterPro" id="IPR004482">
    <property type="entry name" value="Mg_chelat-rel"/>
</dbReference>
<dbReference type="GeneID" id="93693160"/>
<dbReference type="SUPFAM" id="SSF52540">
    <property type="entry name" value="P-loop containing nucleoside triphosphate hydrolases"/>
    <property type="match status" value="1"/>
</dbReference>
<name>U2LNY7_9FIRM</name>
<protein>
    <submittedName>
        <fullName evidence="3">Mg chelatase-like protein</fullName>
    </submittedName>
</protein>
<dbReference type="SMART" id="SM00382">
    <property type="entry name" value="AAA"/>
    <property type="match status" value="1"/>
</dbReference>
<dbReference type="InterPro" id="IPR003593">
    <property type="entry name" value="AAA+_ATPase"/>
</dbReference>
<dbReference type="Gene3D" id="3.30.230.10">
    <property type="match status" value="1"/>
</dbReference>
<dbReference type="STRING" id="411473.RUMCAL_02645"/>
<dbReference type="InterPro" id="IPR027417">
    <property type="entry name" value="P-loop_NTPase"/>
</dbReference>
<dbReference type="Pfam" id="PF13335">
    <property type="entry name" value="Mg_chelatase_C"/>
    <property type="match status" value="1"/>
</dbReference>
<dbReference type="InterPro" id="IPR014721">
    <property type="entry name" value="Ribsml_uS5_D2-typ_fold_subgr"/>
</dbReference>
<comment type="similarity">
    <text evidence="1">Belongs to the Mg-chelatase subunits D/I family. ComM subfamily.</text>
</comment>
<gene>
    <name evidence="3" type="ORF">RUMCAL_02645</name>
</gene>
<dbReference type="Gene3D" id="3.40.50.300">
    <property type="entry name" value="P-loop containing nucleotide triphosphate hydrolases"/>
    <property type="match status" value="1"/>
</dbReference>
<evidence type="ECO:0000256" key="1">
    <source>
        <dbReference type="ARBA" id="ARBA00006354"/>
    </source>
</evidence>
<dbReference type="GO" id="GO:0005524">
    <property type="term" value="F:ATP binding"/>
    <property type="evidence" value="ECO:0007669"/>
    <property type="project" value="InterPro"/>
</dbReference>
<sequence length="511" mass="55234">MFTQLKSLGLFGLNAFSVDVEVSMNRGKPQMEIVGLPDTSVRESRERIRSALSSLSIALPARLITVNLAPADVKKIGTMHDLAILLGILVCMERIPAQPASRCFIGEVSLSGLVRSVSGVLPMALLAAQNGVTELYVPAENASEASAAGIPVYGVHSVGELIAHLNEDTGPAIRPQEPYTPQPEEYEEMLDFADVKGQQNAKYALEIAAAGGHNALMIGSPGSGKSMLAKRIPSILPAMTTAESMETTQIYSIAGLLDGKHPLMTRRPFRSPHHTISGAGLVGGGTVPRPGEISLAHNGLLFLDELAEFDHRTLEIMRQPLEDRKVTITRAAGTVSYPCSFMLVGAMNPCPCGYYGHPKRKCTCSERQVRQYLNRISGPLLDRFDLHIEVEPVSFDSLSAKAKAESSAAIRQRVQTARELQNQRFAGTGIFCNAAIPAGMLQDFCPMDDAATALLRAVFDKLGLSARAYDRILKVARTIADLDGSEIIRKQHIAAAAQFRSLDRKYWGTNG</sequence>
<dbReference type="AlphaFoldDB" id="U2LNY7"/>
<dbReference type="Pfam" id="PF13541">
    <property type="entry name" value="ChlI"/>
    <property type="match status" value="1"/>
</dbReference>
<reference evidence="3 4" key="1">
    <citation type="submission" date="2013-07" db="EMBL/GenBank/DDBJ databases">
        <authorList>
            <person name="Weinstock G."/>
            <person name="Sodergren E."/>
            <person name="Wylie T."/>
            <person name="Fulton L."/>
            <person name="Fulton R."/>
            <person name="Fronick C."/>
            <person name="O'Laughlin M."/>
            <person name="Godfrey J."/>
            <person name="Miner T."/>
            <person name="Herter B."/>
            <person name="Appelbaum E."/>
            <person name="Cordes M."/>
            <person name="Lek S."/>
            <person name="Wollam A."/>
            <person name="Pepin K.H."/>
            <person name="Palsikar V.B."/>
            <person name="Mitreva M."/>
            <person name="Wilson R.K."/>
        </authorList>
    </citation>
    <scope>NUCLEOTIDE SEQUENCE [LARGE SCALE GENOMIC DNA]</scope>
    <source>
        <strain evidence="3 4">ATCC 27760</strain>
    </source>
</reference>
<proteinExistence type="inferred from homology"/>
<feature type="domain" description="AAA+ ATPase" evidence="2">
    <location>
        <begin position="211"/>
        <end position="394"/>
    </location>
</feature>
<dbReference type="NCBIfam" id="TIGR00368">
    <property type="entry name" value="YifB family Mg chelatase-like AAA ATPase"/>
    <property type="match status" value="1"/>
</dbReference>
<keyword evidence="4" id="KW-1185">Reference proteome</keyword>
<evidence type="ECO:0000313" key="4">
    <source>
        <dbReference type="Proteomes" id="UP000016662"/>
    </source>
</evidence>
<dbReference type="PANTHER" id="PTHR32039:SF7">
    <property type="entry name" value="COMPETENCE PROTEIN COMM"/>
    <property type="match status" value="1"/>
</dbReference>
<dbReference type="RefSeq" id="WP_021680826.1">
    <property type="nucleotide sequence ID" value="NZ_KI260309.1"/>
</dbReference>
<dbReference type="HOGENOM" id="CLU_026145_1_0_9"/>
<dbReference type="SUPFAM" id="SSF54211">
    <property type="entry name" value="Ribosomal protein S5 domain 2-like"/>
    <property type="match status" value="1"/>
</dbReference>